<comment type="caution">
    <text evidence="3">The sequence shown here is derived from an EMBL/GenBank/DDBJ whole genome shotgun (WGS) entry which is preliminary data.</text>
</comment>
<evidence type="ECO:0000256" key="1">
    <source>
        <dbReference type="SAM" id="MobiDB-lite"/>
    </source>
</evidence>
<gene>
    <name evidence="3" type="ORF">E6C70_00905</name>
</gene>
<dbReference type="SUPFAM" id="SSF46565">
    <property type="entry name" value="Chaperone J-domain"/>
    <property type="match status" value="1"/>
</dbReference>
<evidence type="ECO:0000259" key="2">
    <source>
        <dbReference type="PROSITE" id="PS50076"/>
    </source>
</evidence>
<organism evidence="3 4">
    <name type="scientific">Orlajensenia flava</name>
    <dbReference type="NCBI Taxonomy" id="2565934"/>
    <lineage>
        <taxon>Bacteria</taxon>
        <taxon>Bacillati</taxon>
        <taxon>Actinomycetota</taxon>
        <taxon>Actinomycetes</taxon>
        <taxon>Micrococcales</taxon>
        <taxon>Microbacteriaceae</taxon>
        <taxon>Orlajensenia</taxon>
    </lineage>
</organism>
<evidence type="ECO:0000313" key="4">
    <source>
        <dbReference type="Proteomes" id="UP000307380"/>
    </source>
</evidence>
<dbReference type="RefSeq" id="WP_136421361.1">
    <property type="nucleotide sequence ID" value="NZ_OZ241748.1"/>
</dbReference>
<accession>A0A4S4G155</accession>
<dbReference type="OrthoDB" id="5242140at2"/>
<dbReference type="InterPro" id="IPR001623">
    <property type="entry name" value="DnaJ_domain"/>
</dbReference>
<feature type="domain" description="J" evidence="2">
    <location>
        <begin position="9"/>
        <end position="70"/>
    </location>
</feature>
<dbReference type="PANTHER" id="PTHR44240:SF10">
    <property type="entry name" value="J DOMAIN-CONTAINING PROTEIN"/>
    <property type="match status" value="1"/>
</dbReference>
<feature type="region of interest" description="Disordered" evidence="1">
    <location>
        <begin position="72"/>
        <end position="101"/>
    </location>
</feature>
<dbReference type="PRINTS" id="PR00625">
    <property type="entry name" value="JDOMAIN"/>
</dbReference>
<protein>
    <submittedName>
        <fullName evidence="3">Molecular chaperone DnaJ</fullName>
    </submittedName>
</protein>
<dbReference type="Pfam" id="PF00226">
    <property type="entry name" value="DnaJ"/>
    <property type="match status" value="1"/>
</dbReference>
<dbReference type="PANTHER" id="PTHR44240">
    <property type="entry name" value="DNAJ DOMAIN (PROKARYOTIC HEAT SHOCK PROTEIN)-RELATED"/>
    <property type="match status" value="1"/>
</dbReference>
<dbReference type="Gene3D" id="1.10.287.110">
    <property type="entry name" value="DnaJ domain"/>
    <property type="match status" value="1"/>
</dbReference>
<dbReference type="CDD" id="cd06257">
    <property type="entry name" value="DnaJ"/>
    <property type="match status" value="1"/>
</dbReference>
<dbReference type="Proteomes" id="UP000307380">
    <property type="component" value="Unassembled WGS sequence"/>
</dbReference>
<sequence>MPESPLSSTPYEVLGVASAASDDELRRAFRQLLRQTHPDTGGDVARFHAVQVAWEMVGTPAARAAYDRGHPFATSDDPREAWATPQERVRTDSRPTARSFGHPGGWSREYYLDHLREWAGRGVAIPDPYDAQLVRSAPREIRHLLANALAEEATARQLAGLGIGFTVWHDVASDAGTPGLPPKIDHIVLGPGGLMALQSEDWGEPVGVKRGDLIGSALDGERPMHELSLRARSVAKRARVTFTGLIVVLPDGDAPSGVEVLGSSRRAVTAVVEHSRLPGVLRDGLPGAARINGSELFEVRTRLQAGIRHI</sequence>
<name>A0A4S4G155_9MICO</name>
<dbReference type="EMBL" id="SSSN01000002">
    <property type="protein sequence ID" value="THG36135.1"/>
    <property type="molecule type" value="Genomic_DNA"/>
</dbReference>
<evidence type="ECO:0000313" key="3">
    <source>
        <dbReference type="EMBL" id="THG36135.1"/>
    </source>
</evidence>
<dbReference type="SMART" id="SM00271">
    <property type="entry name" value="DnaJ"/>
    <property type="match status" value="1"/>
</dbReference>
<dbReference type="AlphaFoldDB" id="A0A4S4G155"/>
<proteinExistence type="predicted"/>
<reference evidence="3 4" key="1">
    <citation type="submission" date="2019-04" db="EMBL/GenBank/DDBJ databases">
        <authorList>
            <person name="Jiang L."/>
        </authorList>
    </citation>
    <scope>NUCLEOTIDE SEQUENCE [LARGE SCALE GENOMIC DNA]</scope>
    <source>
        <strain evidence="3 4">YIM 131861</strain>
    </source>
</reference>
<dbReference type="InterPro" id="IPR052276">
    <property type="entry name" value="Diphthamide-biosynth_chaperone"/>
</dbReference>
<keyword evidence="4" id="KW-1185">Reference proteome</keyword>
<dbReference type="InterPro" id="IPR036869">
    <property type="entry name" value="J_dom_sf"/>
</dbReference>
<dbReference type="PROSITE" id="PS50076">
    <property type="entry name" value="DNAJ_2"/>
    <property type="match status" value="1"/>
</dbReference>